<sequence length="47" mass="5454">MWSLTLIVPYFVTFTRVSIILGIKIYNIKKHGELLTTANKKTDGWKN</sequence>
<reference evidence="2 3" key="1">
    <citation type="submission" date="2013-09" db="EMBL/GenBank/DDBJ databases">
        <title>Complete genome sequence of Spiroplasma mirum suckling mouse cataract agent.</title>
        <authorList>
            <person name="Landry C.A."/>
            <person name="Bastian F.O."/>
            <person name="Thune R.L."/>
        </authorList>
    </citation>
    <scope>NUCLEOTIDE SEQUENCE [LARGE SCALE GENOMIC DNA]</scope>
    <source>
        <strain evidence="2 3">SMCA</strain>
    </source>
</reference>
<dbReference type="Proteomes" id="UP000019260">
    <property type="component" value="Chromosome"/>
</dbReference>
<keyword evidence="1" id="KW-1133">Transmembrane helix</keyword>
<keyword evidence="1" id="KW-0472">Membrane</keyword>
<evidence type="ECO:0000313" key="3">
    <source>
        <dbReference type="Proteomes" id="UP000019260"/>
    </source>
</evidence>
<protein>
    <submittedName>
        <fullName evidence="2">Uncharacterized protein</fullName>
    </submittedName>
</protein>
<dbReference type="AlphaFoldDB" id="W6AJX2"/>
<dbReference type="KEGG" id="smia:P344_00445"/>
<organism evidence="2 3">
    <name type="scientific">Spiroplasma mirum ATCC 29335</name>
    <dbReference type="NCBI Taxonomy" id="838561"/>
    <lineage>
        <taxon>Bacteria</taxon>
        <taxon>Bacillati</taxon>
        <taxon>Mycoplasmatota</taxon>
        <taxon>Mollicutes</taxon>
        <taxon>Entomoplasmatales</taxon>
        <taxon>Spiroplasmataceae</taxon>
        <taxon>Spiroplasma</taxon>
    </lineage>
</organism>
<dbReference type="HOGENOM" id="CLU_3173357_0_0_14"/>
<feature type="transmembrane region" description="Helical" evidence="1">
    <location>
        <begin position="6"/>
        <end position="26"/>
    </location>
</feature>
<keyword evidence="1" id="KW-0812">Transmembrane</keyword>
<keyword evidence="3" id="KW-1185">Reference proteome</keyword>
<dbReference type="EMBL" id="CP006720">
    <property type="protein sequence ID" value="AHI57462.1"/>
    <property type="molecule type" value="Genomic_DNA"/>
</dbReference>
<accession>W6AJX2</accession>
<proteinExistence type="predicted"/>
<name>W6AJX2_9MOLU</name>
<evidence type="ECO:0000256" key="1">
    <source>
        <dbReference type="SAM" id="Phobius"/>
    </source>
</evidence>
<evidence type="ECO:0000313" key="2">
    <source>
        <dbReference type="EMBL" id="AHI57462.1"/>
    </source>
</evidence>
<gene>
    <name evidence="2" type="ORF">P344_00445</name>
</gene>
<dbReference type="PATRIC" id="fig|838561.3.peg.86"/>
<dbReference type="RefSeq" id="WP_245565523.1">
    <property type="nucleotide sequence ID" value="NZ_CP002082.1"/>
</dbReference>